<dbReference type="PIRSF" id="PIRSF000103">
    <property type="entry name" value="HIBADH"/>
    <property type="match status" value="1"/>
</dbReference>
<feature type="region of interest" description="Disordered" evidence="7">
    <location>
        <begin position="304"/>
        <end position="324"/>
    </location>
</feature>
<dbReference type="NCBIfam" id="TIGR01692">
    <property type="entry name" value="HIBADH"/>
    <property type="match status" value="1"/>
</dbReference>
<keyword evidence="4 6" id="KW-0520">NAD</keyword>
<dbReference type="Pfam" id="PF03446">
    <property type="entry name" value="NAD_binding_2"/>
    <property type="match status" value="1"/>
</dbReference>
<evidence type="ECO:0000259" key="8">
    <source>
        <dbReference type="Pfam" id="PF03446"/>
    </source>
</evidence>
<feature type="active site" evidence="5">
    <location>
        <position position="182"/>
    </location>
</feature>
<evidence type="ECO:0000256" key="3">
    <source>
        <dbReference type="ARBA" id="ARBA00023002"/>
    </source>
</evidence>
<evidence type="ECO:0000256" key="4">
    <source>
        <dbReference type="ARBA" id="ARBA00023027"/>
    </source>
</evidence>
<reference evidence="10 11" key="1">
    <citation type="submission" date="2018-11" db="EMBL/GenBank/DDBJ databases">
        <title>Whole genome sequence of Streptomyces chrestomyceticus NBRC 13444(T).</title>
        <authorList>
            <person name="Komaki H."/>
            <person name="Tamura T."/>
        </authorList>
    </citation>
    <scope>NUCLEOTIDE SEQUENCE [LARGE SCALE GENOMIC DNA]</scope>
    <source>
        <strain evidence="10 11">NBRC 13444</strain>
    </source>
</reference>
<evidence type="ECO:0000256" key="2">
    <source>
        <dbReference type="ARBA" id="ARBA00022456"/>
    </source>
</evidence>
<dbReference type="Gene3D" id="3.40.50.720">
    <property type="entry name" value="NAD(P)-binding Rossmann-like Domain"/>
    <property type="match status" value="1"/>
</dbReference>
<dbReference type="PANTHER" id="PTHR22981">
    <property type="entry name" value="3-HYDROXYISOBUTYRATE DEHYDROGENASE-RELATED"/>
    <property type="match status" value="1"/>
</dbReference>
<dbReference type="InterPro" id="IPR002204">
    <property type="entry name" value="3-OH-isobutyrate_DH-rel_CS"/>
</dbReference>
<dbReference type="Proteomes" id="UP000287830">
    <property type="component" value="Unassembled WGS sequence"/>
</dbReference>
<dbReference type="InterPro" id="IPR013328">
    <property type="entry name" value="6PGD_dom2"/>
</dbReference>
<evidence type="ECO:0000256" key="7">
    <source>
        <dbReference type="SAM" id="MobiDB-lite"/>
    </source>
</evidence>
<comment type="similarity">
    <text evidence="1 6">Belongs to the HIBADH-related family.</text>
</comment>
<dbReference type="EC" id="1.1.1.31" evidence="6"/>
<dbReference type="InterPro" id="IPR015815">
    <property type="entry name" value="HIBADH-related"/>
</dbReference>
<protein>
    <recommendedName>
        <fullName evidence="6">3-hydroxyisobutyrate dehydrogenase</fullName>
        <shortName evidence="6">HIBADH</shortName>
        <ecNumber evidence="6">1.1.1.31</ecNumber>
    </recommendedName>
</protein>
<sequence>MVSTETPHRNSGPTAVGFIGLGNMGGPMAANLVKAGHRVTGFDLVPEALATAADVGVTPAASATAAVTDADVVITMLPAGRHVLALYQDGGLLAAARPGTLFIDCSTIDVADARAAHEAAVRAGHQALDAPVSGGVVGAEAGTLTFMAGGGEAEFARAEPLLAAMGKKAVHCGAAGAGQAAKICNNMILGISMIGVSEAFVLGESLGLSHQALYDVASTASGQCWALSVNCPVPGPVPGSPANHDYRPGFAAPLMAKDLGLAANAVRAAGVDAELGLRAAELYAAFAEGDGAAEDFSGIVRTIRQRSGTGTGTGTTTENGTPTA</sequence>
<dbReference type="Pfam" id="PF14833">
    <property type="entry name" value="NAD_binding_11"/>
    <property type="match status" value="1"/>
</dbReference>
<evidence type="ECO:0000313" key="10">
    <source>
        <dbReference type="EMBL" id="GCD34128.1"/>
    </source>
</evidence>
<dbReference type="FunFam" id="1.10.1040.10:FF:000006">
    <property type="entry name" value="3-hydroxyisobutyrate dehydrogenase"/>
    <property type="match status" value="1"/>
</dbReference>
<evidence type="ECO:0000256" key="5">
    <source>
        <dbReference type="PIRSR" id="PIRSR000103-1"/>
    </source>
</evidence>
<dbReference type="GO" id="GO:0051287">
    <property type="term" value="F:NAD binding"/>
    <property type="evidence" value="ECO:0007669"/>
    <property type="project" value="InterPro"/>
</dbReference>
<dbReference type="UniPathway" id="UPA00362"/>
<dbReference type="GO" id="GO:0006574">
    <property type="term" value="P:L-valine catabolic process"/>
    <property type="evidence" value="ECO:0007669"/>
    <property type="project" value="UniProtKB-UniPathway"/>
</dbReference>
<dbReference type="InterPro" id="IPR029154">
    <property type="entry name" value="HIBADH-like_NADP-bd"/>
</dbReference>
<dbReference type="PROSITE" id="PS00895">
    <property type="entry name" value="3_HYDROXYISOBUT_DH"/>
    <property type="match status" value="1"/>
</dbReference>
<gene>
    <name evidence="10" type="ORF">OEIGOIKO_01853</name>
</gene>
<dbReference type="AlphaFoldDB" id="A0A7U9KT62"/>
<keyword evidence="2 6" id="KW-0101">Branched-chain amino acid catabolism</keyword>
<comment type="pathway">
    <text evidence="6">Amino-acid degradation; L-valine degradation.</text>
</comment>
<dbReference type="EMBL" id="BHZC01000001">
    <property type="protein sequence ID" value="GCD34128.1"/>
    <property type="molecule type" value="Genomic_DNA"/>
</dbReference>
<organism evidence="10 11">
    <name type="scientific">Streptomyces chrestomyceticus JCM 4735</name>
    <dbReference type="NCBI Taxonomy" id="1306181"/>
    <lineage>
        <taxon>Bacteria</taxon>
        <taxon>Bacillati</taxon>
        <taxon>Actinomycetota</taxon>
        <taxon>Actinomycetes</taxon>
        <taxon>Kitasatosporales</taxon>
        <taxon>Streptomycetaceae</taxon>
        <taxon>Streptomyces</taxon>
    </lineage>
</organism>
<dbReference type="InterPro" id="IPR006115">
    <property type="entry name" value="6PGDH_NADP-bd"/>
</dbReference>
<dbReference type="GO" id="GO:0050661">
    <property type="term" value="F:NADP binding"/>
    <property type="evidence" value="ECO:0007669"/>
    <property type="project" value="InterPro"/>
</dbReference>
<evidence type="ECO:0000259" key="9">
    <source>
        <dbReference type="Pfam" id="PF14833"/>
    </source>
</evidence>
<evidence type="ECO:0000256" key="6">
    <source>
        <dbReference type="RuleBase" id="RU910714"/>
    </source>
</evidence>
<keyword evidence="3 6" id="KW-0560">Oxidoreductase</keyword>
<dbReference type="SUPFAM" id="SSF51735">
    <property type="entry name" value="NAD(P)-binding Rossmann-fold domains"/>
    <property type="match status" value="1"/>
</dbReference>
<name>A0A7U9KT62_9ACTN</name>
<dbReference type="SUPFAM" id="SSF48179">
    <property type="entry name" value="6-phosphogluconate dehydrogenase C-terminal domain-like"/>
    <property type="match status" value="1"/>
</dbReference>
<dbReference type="InterPro" id="IPR011548">
    <property type="entry name" value="HIBADH"/>
</dbReference>
<comment type="catalytic activity">
    <reaction evidence="6">
        <text>3-hydroxy-2-methylpropanoate + NAD(+) = 2-methyl-3-oxopropanoate + NADH + H(+)</text>
        <dbReference type="Rhea" id="RHEA:17681"/>
        <dbReference type="ChEBI" id="CHEBI:11805"/>
        <dbReference type="ChEBI" id="CHEBI:15378"/>
        <dbReference type="ChEBI" id="CHEBI:57540"/>
        <dbReference type="ChEBI" id="CHEBI:57700"/>
        <dbReference type="ChEBI" id="CHEBI:57945"/>
        <dbReference type="EC" id="1.1.1.31"/>
    </reaction>
</comment>
<feature type="compositionally biased region" description="Low complexity" evidence="7">
    <location>
        <begin position="314"/>
        <end position="324"/>
    </location>
</feature>
<dbReference type="InterPro" id="IPR036291">
    <property type="entry name" value="NAD(P)-bd_dom_sf"/>
</dbReference>
<evidence type="ECO:0000313" key="11">
    <source>
        <dbReference type="Proteomes" id="UP000287830"/>
    </source>
</evidence>
<accession>A0A7U9KT62</accession>
<dbReference type="Gene3D" id="1.10.1040.10">
    <property type="entry name" value="N-(1-d-carboxylethyl)-l-norvaline Dehydrogenase, domain 2"/>
    <property type="match status" value="1"/>
</dbReference>
<dbReference type="PANTHER" id="PTHR22981:SF7">
    <property type="entry name" value="3-HYDROXYISOBUTYRATE DEHYDROGENASE, MITOCHONDRIAL"/>
    <property type="match status" value="1"/>
</dbReference>
<feature type="domain" description="3-hydroxyisobutyrate dehydrogenase-like NAD-binding" evidence="9">
    <location>
        <begin position="176"/>
        <end position="302"/>
    </location>
</feature>
<comment type="caution">
    <text evidence="10">The sequence shown here is derived from an EMBL/GenBank/DDBJ whole genome shotgun (WGS) entry which is preliminary data.</text>
</comment>
<dbReference type="GO" id="GO:0008442">
    <property type="term" value="F:3-hydroxyisobutyrate dehydrogenase activity"/>
    <property type="evidence" value="ECO:0007669"/>
    <property type="project" value="UniProtKB-EC"/>
</dbReference>
<evidence type="ECO:0000256" key="1">
    <source>
        <dbReference type="ARBA" id="ARBA00009080"/>
    </source>
</evidence>
<dbReference type="InterPro" id="IPR008927">
    <property type="entry name" value="6-PGluconate_DH-like_C_sf"/>
</dbReference>
<feature type="domain" description="6-phosphogluconate dehydrogenase NADP-binding" evidence="8">
    <location>
        <begin position="16"/>
        <end position="173"/>
    </location>
</feature>
<proteinExistence type="inferred from homology"/>